<keyword evidence="1" id="KW-0812">Transmembrane</keyword>
<dbReference type="AlphaFoldDB" id="A0A514LJE3"/>
<keyword evidence="1" id="KW-1133">Transmembrane helix</keyword>
<sequence length="386" mass="43802">MITSSFPTWQQSFSNPSEYCRLSLRKWPEKTGIVAIPYSMMNFGQLANGRRSTMTMKYIITIIALSIVYILIPFTASAHVKWFSTETPIKAPLEEIVSPLFITLTLIISVTLGVLPKLSTKLQHFNLVKTADKRLTSLRPYSPILLRLGVAFALMIQLLSGSILAPEIPVRQMTMWIAILTISLLLMPNKMATQLGAIGLFMLFVFEIQFFGFFHMLEYSYYLAIVLALLIQKTRYHHFGIPILYLGTGFSLCWAALEKLVFPELSINIIESFNIPTFGIEPSILVVLGAFIEFVLGYLLLIGIFNRLLALSITLLFFMTTTVFGITEIIGHSIIHIILIIFIIEGKGFYPTPIEIHRGLRHQTVFIVFNFLLINLALLLLYYRFA</sequence>
<dbReference type="KEGG" id="sale:EPH95_12925"/>
<evidence type="ECO:0000313" key="2">
    <source>
        <dbReference type="EMBL" id="QDI91967.1"/>
    </source>
</evidence>
<keyword evidence="3" id="KW-1185">Reference proteome</keyword>
<dbReference type="EMBL" id="CP035485">
    <property type="protein sequence ID" value="QDI91967.1"/>
    <property type="molecule type" value="Genomic_DNA"/>
</dbReference>
<feature type="transmembrane region" description="Helical" evidence="1">
    <location>
        <begin position="364"/>
        <end position="383"/>
    </location>
</feature>
<feature type="transmembrane region" description="Helical" evidence="1">
    <location>
        <begin position="243"/>
        <end position="262"/>
    </location>
</feature>
<feature type="transmembrane region" description="Helical" evidence="1">
    <location>
        <begin position="96"/>
        <end position="115"/>
    </location>
</feature>
<evidence type="ECO:0000256" key="1">
    <source>
        <dbReference type="SAM" id="Phobius"/>
    </source>
</evidence>
<name>A0A514LJE3_9BACI</name>
<feature type="transmembrane region" description="Helical" evidence="1">
    <location>
        <begin position="308"/>
        <end position="327"/>
    </location>
</feature>
<feature type="transmembrane region" description="Helical" evidence="1">
    <location>
        <begin position="195"/>
        <end position="213"/>
    </location>
</feature>
<reference evidence="3" key="1">
    <citation type="submission" date="2019-01" db="EMBL/GenBank/DDBJ databases">
        <title>Genomic analysis of Salicibibacter sp. NKC3-5.</title>
        <authorList>
            <person name="Oh Y.J."/>
        </authorList>
    </citation>
    <scope>NUCLEOTIDE SEQUENCE [LARGE SCALE GENOMIC DNA]</scope>
    <source>
        <strain evidence="3">NKC3-5</strain>
    </source>
</reference>
<feature type="transmembrane region" description="Helical" evidence="1">
    <location>
        <begin position="282"/>
        <end position="301"/>
    </location>
</feature>
<proteinExistence type="predicted"/>
<dbReference type="Proteomes" id="UP000319756">
    <property type="component" value="Chromosome"/>
</dbReference>
<protein>
    <submittedName>
        <fullName evidence="2">DoxX family membrane protein</fullName>
    </submittedName>
</protein>
<organism evidence="2 3">
    <name type="scientific">Salicibibacter halophilus</name>
    <dbReference type="NCBI Taxonomy" id="2502791"/>
    <lineage>
        <taxon>Bacteria</taxon>
        <taxon>Bacillati</taxon>
        <taxon>Bacillota</taxon>
        <taxon>Bacilli</taxon>
        <taxon>Bacillales</taxon>
        <taxon>Bacillaceae</taxon>
        <taxon>Salicibibacter</taxon>
    </lineage>
</organism>
<gene>
    <name evidence="2" type="ORF">EPH95_12925</name>
</gene>
<feature type="transmembrane region" description="Helical" evidence="1">
    <location>
        <begin position="144"/>
        <end position="164"/>
    </location>
</feature>
<accession>A0A514LJE3</accession>
<keyword evidence="1" id="KW-0472">Membrane</keyword>
<evidence type="ECO:0000313" key="3">
    <source>
        <dbReference type="Proteomes" id="UP000319756"/>
    </source>
</evidence>
<feature type="transmembrane region" description="Helical" evidence="1">
    <location>
        <begin position="58"/>
        <end position="76"/>
    </location>
</feature>